<proteinExistence type="predicted"/>
<reference evidence="1" key="2">
    <citation type="journal article" date="2015" name="Fish Shellfish Immunol.">
        <title>Early steps in the European eel (Anguilla anguilla)-Vibrio vulnificus interaction in the gills: Role of the RtxA13 toxin.</title>
        <authorList>
            <person name="Callol A."/>
            <person name="Pajuelo D."/>
            <person name="Ebbesson L."/>
            <person name="Teles M."/>
            <person name="MacKenzie S."/>
            <person name="Amaro C."/>
        </authorList>
    </citation>
    <scope>NUCLEOTIDE SEQUENCE</scope>
</reference>
<protein>
    <submittedName>
        <fullName evidence="1">Uncharacterized protein</fullName>
    </submittedName>
</protein>
<organism evidence="1">
    <name type="scientific">Anguilla anguilla</name>
    <name type="common">European freshwater eel</name>
    <name type="synonym">Muraena anguilla</name>
    <dbReference type="NCBI Taxonomy" id="7936"/>
    <lineage>
        <taxon>Eukaryota</taxon>
        <taxon>Metazoa</taxon>
        <taxon>Chordata</taxon>
        <taxon>Craniata</taxon>
        <taxon>Vertebrata</taxon>
        <taxon>Euteleostomi</taxon>
        <taxon>Actinopterygii</taxon>
        <taxon>Neopterygii</taxon>
        <taxon>Teleostei</taxon>
        <taxon>Anguilliformes</taxon>
        <taxon>Anguillidae</taxon>
        <taxon>Anguilla</taxon>
    </lineage>
</organism>
<dbReference type="EMBL" id="GBXM01107497">
    <property type="protein sequence ID" value="JAH01080.1"/>
    <property type="molecule type" value="Transcribed_RNA"/>
</dbReference>
<name>A0A0E9PAI7_ANGAN</name>
<sequence length="12" mass="1406">MHHDKLVSQVDP</sequence>
<evidence type="ECO:0000313" key="1">
    <source>
        <dbReference type="EMBL" id="JAH01080.1"/>
    </source>
</evidence>
<accession>A0A0E9PAI7</accession>
<reference evidence="1" key="1">
    <citation type="submission" date="2014-11" db="EMBL/GenBank/DDBJ databases">
        <authorList>
            <person name="Amaro Gonzalez C."/>
        </authorList>
    </citation>
    <scope>NUCLEOTIDE SEQUENCE</scope>
</reference>